<comment type="similarity">
    <text evidence="2">Belongs to the GtrA family.</text>
</comment>
<dbReference type="AlphaFoldDB" id="D3RU64"/>
<evidence type="ECO:0000259" key="7">
    <source>
        <dbReference type="Pfam" id="PF04138"/>
    </source>
</evidence>
<evidence type="ECO:0000313" key="8">
    <source>
        <dbReference type="EMBL" id="ADC62723.1"/>
    </source>
</evidence>
<dbReference type="RefSeq" id="WP_012970997.1">
    <property type="nucleotide sequence ID" value="NC_013851.1"/>
</dbReference>
<keyword evidence="4 6" id="KW-1133">Transmembrane helix</keyword>
<dbReference type="GO" id="GO:0005886">
    <property type="term" value="C:plasma membrane"/>
    <property type="evidence" value="ECO:0007669"/>
    <property type="project" value="TreeGrafter"/>
</dbReference>
<dbReference type="EMBL" id="CP001896">
    <property type="protein sequence ID" value="ADC62723.1"/>
    <property type="molecule type" value="Genomic_DNA"/>
</dbReference>
<dbReference type="PANTHER" id="PTHR38459:SF1">
    <property type="entry name" value="PROPHAGE BACTOPRENOL-LINKED GLUCOSE TRANSLOCASE HOMOLOG"/>
    <property type="match status" value="1"/>
</dbReference>
<dbReference type="Pfam" id="PF04138">
    <property type="entry name" value="GtrA_DPMS_TM"/>
    <property type="match status" value="1"/>
</dbReference>
<evidence type="ECO:0000256" key="6">
    <source>
        <dbReference type="SAM" id="Phobius"/>
    </source>
</evidence>
<evidence type="ECO:0000256" key="3">
    <source>
        <dbReference type="ARBA" id="ARBA00022692"/>
    </source>
</evidence>
<gene>
    <name evidence="8" type="ordered locus">Alvin_1797</name>
</gene>
<dbReference type="Proteomes" id="UP000001441">
    <property type="component" value="Chromosome"/>
</dbReference>
<evidence type="ECO:0000256" key="2">
    <source>
        <dbReference type="ARBA" id="ARBA00009399"/>
    </source>
</evidence>
<comment type="subcellular location">
    <subcellularLocation>
        <location evidence="1">Membrane</location>
        <topology evidence="1">Multi-pass membrane protein</topology>
    </subcellularLocation>
</comment>
<proteinExistence type="inferred from homology"/>
<dbReference type="eggNOG" id="COG2246">
    <property type="taxonomic scope" value="Bacteria"/>
</dbReference>
<dbReference type="InterPro" id="IPR051401">
    <property type="entry name" value="GtrA_CellWall_Glycosyl"/>
</dbReference>
<dbReference type="HOGENOM" id="CLU_083873_4_5_6"/>
<feature type="transmembrane region" description="Helical" evidence="6">
    <location>
        <begin position="12"/>
        <end position="31"/>
    </location>
</feature>
<evidence type="ECO:0000256" key="5">
    <source>
        <dbReference type="ARBA" id="ARBA00023136"/>
    </source>
</evidence>
<evidence type="ECO:0000313" key="9">
    <source>
        <dbReference type="Proteomes" id="UP000001441"/>
    </source>
</evidence>
<reference evidence="8 9" key="1">
    <citation type="journal article" date="2011" name="Stand. Genomic Sci.">
        <title>Complete genome sequence of Allochromatium vinosum DSM 180(T).</title>
        <authorList>
            <person name="Weissgerber T."/>
            <person name="Zigann R."/>
            <person name="Bruce D."/>
            <person name="Chang Y.J."/>
            <person name="Detter J.C."/>
            <person name="Han C."/>
            <person name="Hauser L."/>
            <person name="Jeffries C.D."/>
            <person name="Land M."/>
            <person name="Munk A.C."/>
            <person name="Tapia R."/>
            <person name="Dahl C."/>
        </authorList>
    </citation>
    <scope>NUCLEOTIDE SEQUENCE [LARGE SCALE GENOMIC DNA]</scope>
    <source>
        <strain evidence="9">ATCC 17899 / DSM 180 / NBRC 103801 / NCIMB 10441 / D</strain>
    </source>
</reference>
<keyword evidence="9" id="KW-1185">Reference proteome</keyword>
<accession>D3RU64</accession>
<dbReference type="InterPro" id="IPR007267">
    <property type="entry name" value="GtrA_DPMS_TM"/>
</dbReference>
<evidence type="ECO:0000256" key="1">
    <source>
        <dbReference type="ARBA" id="ARBA00004141"/>
    </source>
</evidence>
<keyword evidence="3 6" id="KW-0812">Transmembrane</keyword>
<dbReference type="KEGG" id="alv:Alvin_1797"/>
<feature type="transmembrane region" description="Helical" evidence="6">
    <location>
        <begin position="43"/>
        <end position="60"/>
    </location>
</feature>
<dbReference type="GO" id="GO:0000271">
    <property type="term" value="P:polysaccharide biosynthetic process"/>
    <property type="evidence" value="ECO:0007669"/>
    <property type="project" value="InterPro"/>
</dbReference>
<feature type="domain" description="GtrA/DPMS transmembrane" evidence="7">
    <location>
        <begin position="12"/>
        <end position="125"/>
    </location>
</feature>
<feature type="transmembrane region" description="Helical" evidence="6">
    <location>
        <begin position="72"/>
        <end position="94"/>
    </location>
</feature>
<organism evidence="8 9">
    <name type="scientific">Allochromatium vinosum (strain ATCC 17899 / DSM 180 / NBRC 103801 / NCIMB 10441 / D)</name>
    <name type="common">Chromatium vinosum</name>
    <dbReference type="NCBI Taxonomy" id="572477"/>
    <lineage>
        <taxon>Bacteria</taxon>
        <taxon>Pseudomonadati</taxon>
        <taxon>Pseudomonadota</taxon>
        <taxon>Gammaproteobacteria</taxon>
        <taxon>Chromatiales</taxon>
        <taxon>Chromatiaceae</taxon>
        <taxon>Allochromatium</taxon>
    </lineage>
</organism>
<name>D3RU64_ALLVD</name>
<dbReference type="PANTHER" id="PTHR38459">
    <property type="entry name" value="PROPHAGE BACTOPRENOL-LINKED GLUCOSE TRANSLOCASE HOMOLOG"/>
    <property type="match status" value="1"/>
</dbReference>
<evidence type="ECO:0000256" key="4">
    <source>
        <dbReference type="ARBA" id="ARBA00022989"/>
    </source>
</evidence>
<dbReference type="STRING" id="572477.Alvin_1797"/>
<dbReference type="OrthoDB" id="5772132at2"/>
<keyword evidence="5 6" id="KW-0472">Membrane</keyword>
<protein>
    <submittedName>
        <fullName evidence="8">GtrA family protein</fullName>
    </submittedName>
</protein>
<feature type="transmembrane region" description="Helical" evidence="6">
    <location>
        <begin position="106"/>
        <end position="125"/>
    </location>
</feature>
<sequence length="133" mass="15029">MISAETRGQFVRYALVGLGSNLLLYLAYLVLTSLGVGHKTGMSLIYAVGVAQTFLFNRQWSFRYQGGLQSSFARYLFSYAFGYALNFIMLWIAVDQLGLPHQIVQGVMVFAVAILMFLIQKYWVFATHARRPA</sequence>